<dbReference type="AlphaFoldDB" id="A0A0A9FHW9"/>
<evidence type="ECO:0000256" key="1">
    <source>
        <dbReference type="SAM" id="MobiDB-lite"/>
    </source>
</evidence>
<sequence length="84" mass="9171">MMKLAPMKPLERSARTIPFTLSVDSSCPAPSPATPPPAPPIPPSWPLLQTPQFRPNSSDWVGWNAPARHRIAASPSILRLLVPR</sequence>
<reference evidence="2" key="2">
    <citation type="journal article" date="2015" name="Data Brief">
        <title>Shoot transcriptome of the giant reed, Arundo donax.</title>
        <authorList>
            <person name="Barrero R.A."/>
            <person name="Guerrero F.D."/>
            <person name="Moolhuijzen P."/>
            <person name="Goolsby J.A."/>
            <person name="Tidwell J."/>
            <person name="Bellgard S.E."/>
            <person name="Bellgard M.I."/>
        </authorList>
    </citation>
    <scope>NUCLEOTIDE SEQUENCE</scope>
    <source>
        <tissue evidence="2">Shoot tissue taken approximately 20 cm above the soil surface</tissue>
    </source>
</reference>
<protein>
    <submittedName>
        <fullName evidence="2">Uncharacterized protein</fullName>
    </submittedName>
</protein>
<accession>A0A0A9FHW9</accession>
<reference evidence="2" key="1">
    <citation type="submission" date="2014-09" db="EMBL/GenBank/DDBJ databases">
        <authorList>
            <person name="Magalhaes I.L.F."/>
            <person name="Oliveira U."/>
            <person name="Santos F.R."/>
            <person name="Vidigal T.H.D.A."/>
            <person name="Brescovit A.D."/>
            <person name="Santos A.J."/>
        </authorList>
    </citation>
    <scope>NUCLEOTIDE SEQUENCE</scope>
    <source>
        <tissue evidence="2">Shoot tissue taken approximately 20 cm above the soil surface</tissue>
    </source>
</reference>
<evidence type="ECO:0000313" key="2">
    <source>
        <dbReference type="EMBL" id="JAE07878.1"/>
    </source>
</evidence>
<feature type="compositionally biased region" description="Pro residues" evidence="1">
    <location>
        <begin position="29"/>
        <end position="45"/>
    </location>
</feature>
<feature type="region of interest" description="Disordered" evidence="1">
    <location>
        <begin position="21"/>
        <end position="49"/>
    </location>
</feature>
<organism evidence="2">
    <name type="scientific">Arundo donax</name>
    <name type="common">Giant reed</name>
    <name type="synonym">Donax arundinaceus</name>
    <dbReference type="NCBI Taxonomy" id="35708"/>
    <lineage>
        <taxon>Eukaryota</taxon>
        <taxon>Viridiplantae</taxon>
        <taxon>Streptophyta</taxon>
        <taxon>Embryophyta</taxon>
        <taxon>Tracheophyta</taxon>
        <taxon>Spermatophyta</taxon>
        <taxon>Magnoliopsida</taxon>
        <taxon>Liliopsida</taxon>
        <taxon>Poales</taxon>
        <taxon>Poaceae</taxon>
        <taxon>PACMAD clade</taxon>
        <taxon>Arundinoideae</taxon>
        <taxon>Arundineae</taxon>
        <taxon>Arundo</taxon>
    </lineage>
</organism>
<name>A0A0A9FHW9_ARUDO</name>
<proteinExistence type="predicted"/>
<dbReference type="EMBL" id="GBRH01190018">
    <property type="protein sequence ID" value="JAE07878.1"/>
    <property type="molecule type" value="Transcribed_RNA"/>
</dbReference>